<feature type="domain" description="SecDF P1 head subdomain" evidence="1">
    <location>
        <begin position="193"/>
        <end position="284"/>
    </location>
</feature>
<evidence type="ECO:0000313" key="3">
    <source>
        <dbReference type="Proteomes" id="UP001597548"/>
    </source>
</evidence>
<comment type="caution">
    <text evidence="2">The sequence shown here is derived from an EMBL/GenBank/DDBJ whole genome shotgun (WGS) entry which is preliminary data.</text>
</comment>
<dbReference type="Pfam" id="PF22599">
    <property type="entry name" value="SecDF_P1_head"/>
    <property type="match status" value="1"/>
</dbReference>
<protein>
    <recommendedName>
        <fullName evidence="1">SecDF P1 head subdomain domain-containing protein</fullName>
    </recommendedName>
</protein>
<dbReference type="Gene3D" id="3.30.1360.200">
    <property type="match status" value="1"/>
</dbReference>
<dbReference type="Gene3D" id="3.30.70.3220">
    <property type="match status" value="1"/>
</dbReference>
<proteinExistence type="predicted"/>
<dbReference type="InterPro" id="IPR054384">
    <property type="entry name" value="SecDF_P1_head"/>
</dbReference>
<evidence type="ECO:0000313" key="2">
    <source>
        <dbReference type="EMBL" id="MFD2915944.1"/>
    </source>
</evidence>
<gene>
    <name evidence="2" type="ORF">ACFS29_09855</name>
</gene>
<keyword evidence="3" id="KW-1185">Reference proteome</keyword>
<reference evidence="3" key="1">
    <citation type="journal article" date="2019" name="Int. J. Syst. Evol. Microbiol.">
        <title>The Global Catalogue of Microorganisms (GCM) 10K type strain sequencing project: providing services to taxonomists for standard genome sequencing and annotation.</title>
        <authorList>
            <consortium name="The Broad Institute Genomics Platform"/>
            <consortium name="The Broad Institute Genome Sequencing Center for Infectious Disease"/>
            <person name="Wu L."/>
            <person name="Ma J."/>
        </authorList>
    </citation>
    <scope>NUCLEOTIDE SEQUENCE [LARGE SCALE GENOMIC DNA]</scope>
    <source>
        <strain evidence="3">KCTC 32514</strain>
    </source>
</reference>
<sequence length="303" mass="34183">MKYIYIFISILFFSCGNVTPKHKFSIIYEFENLETLTDNDKLETIEVLNKRLDHFASNYEVRLTNKQQIEIKLSTDLEMEAVNAIVTNPGKLEFWECVESREIPSFFLKVFHLIEAENHTLRNPLDSSSRPFSAGVMSIDTSGVKRLKEILLKEEVLALLPQEIKNSKFLFGQPLNGKVDLYVVKLPSNGIAFVNETHVTEAREKLSSKNRPSLFIEMSEEGTQRWEGMTDLAYQKGSKIAITLNDIVYSAPTVSSGPISVGKAEINGDFTIEEAKGLAIILSSQKRIPKLKFVNSSAINDEP</sequence>
<dbReference type="EMBL" id="JBHUOS010000008">
    <property type="protein sequence ID" value="MFD2915944.1"/>
    <property type="molecule type" value="Genomic_DNA"/>
</dbReference>
<dbReference type="PROSITE" id="PS51257">
    <property type="entry name" value="PROKAR_LIPOPROTEIN"/>
    <property type="match status" value="1"/>
</dbReference>
<dbReference type="RefSeq" id="WP_194509174.1">
    <property type="nucleotide sequence ID" value="NZ_JADILU010000007.1"/>
</dbReference>
<accession>A0ABW5ZSF7</accession>
<name>A0ABW5ZSF7_9FLAO</name>
<evidence type="ECO:0000259" key="1">
    <source>
        <dbReference type="Pfam" id="PF22599"/>
    </source>
</evidence>
<organism evidence="2 3">
    <name type="scientific">Psychroserpens luteus</name>
    <dbReference type="NCBI Taxonomy" id="1434066"/>
    <lineage>
        <taxon>Bacteria</taxon>
        <taxon>Pseudomonadati</taxon>
        <taxon>Bacteroidota</taxon>
        <taxon>Flavobacteriia</taxon>
        <taxon>Flavobacteriales</taxon>
        <taxon>Flavobacteriaceae</taxon>
        <taxon>Psychroserpens</taxon>
    </lineage>
</organism>
<dbReference type="Proteomes" id="UP001597548">
    <property type="component" value="Unassembled WGS sequence"/>
</dbReference>